<evidence type="ECO:0000313" key="8">
    <source>
        <dbReference type="EMBL" id="CAI9774084.1"/>
    </source>
</evidence>
<dbReference type="GO" id="GO:0048046">
    <property type="term" value="C:apoplast"/>
    <property type="evidence" value="ECO:0007669"/>
    <property type="project" value="UniProtKB-SubCell"/>
</dbReference>
<dbReference type="SUPFAM" id="SSF101148">
    <property type="entry name" value="Plant invertase/pectin methylesterase inhibitor"/>
    <property type="match status" value="1"/>
</dbReference>
<dbReference type="Pfam" id="PF04043">
    <property type="entry name" value="PMEI"/>
    <property type="match status" value="1"/>
</dbReference>
<keyword evidence="4" id="KW-0732">Signal</keyword>
<keyword evidence="5" id="KW-1015">Disulfide bond</keyword>
<evidence type="ECO:0000256" key="5">
    <source>
        <dbReference type="ARBA" id="ARBA00023157"/>
    </source>
</evidence>
<evidence type="ECO:0000259" key="7">
    <source>
        <dbReference type="SMART" id="SM00856"/>
    </source>
</evidence>
<dbReference type="InterPro" id="IPR006501">
    <property type="entry name" value="Pectinesterase_inhib_dom"/>
</dbReference>
<dbReference type="AlphaFoldDB" id="A0AAD2E1V7"/>
<dbReference type="EMBL" id="OU503048">
    <property type="protein sequence ID" value="CAI9774084.1"/>
    <property type="molecule type" value="Genomic_DNA"/>
</dbReference>
<organism evidence="8 9">
    <name type="scientific">Fraxinus pennsylvanica</name>
    <dbReference type="NCBI Taxonomy" id="56036"/>
    <lineage>
        <taxon>Eukaryota</taxon>
        <taxon>Viridiplantae</taxon>
        <taxon>Streptophyta</taxon>
        <taxon>Embryophyta</taxon>
        <taxon>Tracheophyta</taxon>
        <taxon>Spermatophyta</taxon>
        <taxon>Magnoliopsida</taxon>
        <taxon>eudicotyledons</taxon>
        <taxon>Gunneridae</taxon>
        <taxon>Pentapetalae</taxon>
        <taxon>asterids</taxon>
        <taxon>lamiids</taxon>
        <taxon>Lamiales</taxon>
        <taxon>Oleaceae</taxon>
        <taxon>Oleeae</taxon>
        <taxon>Fraxinus</taxon>
    </lineage>
</organism>
<dbReference type="InterPro" id="IPR035513">
    <property type="entry name" value="Invertase/methylesterase_inhib"/>
</dbReference>
<protein>
    <recommendedName>
        <fullName evidence="7">Pectinesterase inhibitor domain-containing protein</fullName>
    </recommendedName>
</protein>
<dbReference type="SMART" id="SM00856">
    <property type="entry name" value="PMEI"/>
    <property type="match status" value="1"/>
</dbReference>
<feature type="domain" description="Pectinesterase inhibitor" evidence="7">
    <location>
        <begin position="37"/>
        <end position="193"/>
    </location>
</feature>
<dbReference type="Gene3D" id="1.20.140.40">
    <property type="entry name" value="Invertase/pectin methylesterase inhibitor family protein"/>
    <property type="match status" value="1"/>
</dbReference>
<dbReference type="PANTHER" id="PTHR31080">
    <property type="entry name" value="PECTINESTERASE INHIBITOR-LIKE"/>
    <property type="match status" value="1"/>
</dbReference>
<comment type="subcellular location">
    <subcellularLocation>
        <location evidence="1">Secreted</location>
        <location evidence="1">Extracellular space</location>
        <location evidence="1">Apoplast</location>
    </subcellularLocation>
</comment>
<reference evidence="8" key="1">
    <citation type="submission" date="2023-05" db="EMBL/GenBank/DDBJ databases">
        <authorList>
            <person name="Huff M."/>
        </authorList>
    </citation>
    <scope>NUCLEOTIDE SEQUENCE</scope>
</reference>
<keyword evidence="3" id="KW-0964">Secreted</keyword>
<comment type="similarity">
    <text evidence="6">Belongs to the PMEI family.</text>
</comment>
<sequence>MDSCLPSKLLYFYCLVATTIITITCSATKIQILHQQANTQFIKTSCQVTLYPKLCMDTLSPYASSVQKNPTKLANAALIVTLKAAQSTLDAVLKLSKMNNLAPREARAITDCVENTRDSVDELRQSLAAMKNLEGPEFEKKINNVMTWVSAALTDEDTCMDGFEENAMNGKIKGTIRNYIVNVAQLTSNALGLIKNLSSF</sequence>
<dbReference type="CDD" id="cd15798">
    <property type="entry name" value="PMEI-like_3"/>
    <property type="match status" value="1"/>
</dbReference>
<name>A0AAD2E1V7_9LAMI</name>
<keyword evidence="9" id="KW-1185">Reference proteome</keyword>
<dbReference type="InterPro" id="IPR051955">
    <property type="entry name" value="PME_Inhibitor"/>
</dbReference>
<dbReference type="Proteomes" id="UP000834106">
    <property type="component" value="Chromosome 13"/>
</dbReference>
<dbReference type="GO" id="GO:0004857">
    <property type="term" value="F:enzyme inhibitor activity"/>
    <property type="evidence" value="ECO:0007669"/>
    <property type="project" value="InterPro"/>
</dbReference>
<evidence type="ECO:0000256" key="4">
    <source>
        <dbReference type="ARBA" id="ARBA00022729"/>
    </source>
</evidence>
<proteinExistence type="inferred from homology"/>
<evidence type="ECO:0000256" key="2">
    <source>
        <dbReference type="ARBA" id="ARBA00022523"/>
    </source>
</evidence>
<evidence type="ECO:0000256" key="3">
    <source>
        <dbReference type="ARBA" id="ARBA00022525"/>
    </source>
</evidence>
<dbReference type="NCBIfam" id="TIGR01614">
    <property type="entry name" value="PME_inhib"/>
    <property type="match status" value="1"/>
</dbReference>
<dbReference type="PANTHER" id="PTHR31080:SF161">
    <property type="entry name" value="OS10G0508700 PROTEIN"/>
    <property type="match status" value="1"/>
</dbReference>
<evidence type="ECO:0000313" key="9">
    <source>
        <dbReference type="Proteomes" id="UP000834106"/>
    </source>
</evidence>
<dbReference type="FunFam" id="1.20.140.40:FF:000006">
    <property type="entry name" value="Pectinesterase inhibitor 3"/>
    <property type="match status" value="1"/>
</dbReference>
<gene>
    <name evidence="8" type="ORF">FPE_LOCUS21514</name>
</gene>
<evidence type="ECO:0000256" key="1">
    <source>
        <dbReference type="ARBA" id="ARBA00004271"/>
    </source>
</evidence>
<keyword evidence="2" id="KW-0052">Apoplast</keyword>
<accession>A0AAD2E1V7</accession>
<evidence type="ECO:0000256" key="6">
    <source>
        <dbReference type="ARBA" id="ARBA00038471"/>
    </source>
</evidence>